<reference evidence="4 5" key="1">
    <citation type="submission" date="2023-07" db="EMBL/GenBank/DDBJ databases">
        <title>Genomic Encyclopedia of Type Strains, Phase IV (KMG-IV): sequencing the most valuable type-strain genomes for metagenomic binning, comparative biology and taxonomic classification.</title>
        <authorList>
            <person name="Goeker M."/>
        </authorList>
    </citation>
    <scope>NUCLEOTIDE SEQUENCE [LARGE SCALE GENOMIC DNA]</scope>
    <source>
        <strain evidence="4 5">DSM 5896</strain>
    </source>
</reference>
<evidence type="ECO:0000259" key="3">
    <source>
        <dbReference type="Pfam" id="PF22725"/>
    </source>
</evidence>
<dbReference type="Pfam" id="PF01408">
    <property type="entry name" value="GFO_IDH_MocA"/>
    <property type="match status" value="1"/>
</dbReference>
<keyword evidence="1" id="KW-0560">Oxidoreductase</keyword>
<evidence type="ECO:0000256" key="1">
    <source>
        <dbReference type="ARBA" id="ARBA00023002"/>
    </source>
</evidence>
<accession>A0ABU0FC24</accession>
<evidence type="ECO:0000259" key="2">
    <source>
        <dbReference type="Pfam" id="PF01408"/>
    </source>
</evidence>
<sequence length="349" mass="38023">MSTVRIMLLGTGNMAANHAHLIRMTPDAEVVAGVDVDARRARNFSDEHGIPYAFGDLDEAIAWGKFDAVANVTPDQAHHPTTMKLLAAGKHVLCEKPLAETFPLADEMARAAEKAGLVNMVNLSYRDVPALQTAQIMIARGEIGEVRHIEASYRQSWLVGNHWGDWRTEPRWLWRLSEKHGSKGVLGDIGIHILDFASYAVGMTPVAVQAQLATFSKAPGNQIGEYSIDANDSAVMSVRFENGALGVIHASRFMTGYANTLKLAVFGTTGAIELSHGQYTSLRICSGDGVHNQAWRDLATEPVKTNYQRFVAAIESGKTAEPSFRHAANLQRVIDRCYDMDAAAAPQIA</sequence>
<dbReference type="InterPro" id="IPR055170">
    <property type="entry name" value="GFO_IDH_MocA-like_dom"/>
</dbReference>
<comment type="caution">
    <text evidence="4">The sequence shown here is derived from an EMBL/GenBank/DDBJ whole genome shotgun (WGS) entry which is preliminary data.</text>
</comment>
<dbReference type="Pfam" id="PF22725">
    <property type="entry name" value="GFO_IDH_MocA_C3"/>
    <property type="match status" value="1"/>
</dbReference>
<dbReference type="SUPFAM" id="SSF55347">
    <property type="entry name" value="Glyceraldehyde-3-phosphate dehydrogenase-like, C-terminal domain"/>
    <property type="match status" value="1"/>
</dbReference>
<organism evidence="4 5">
    <name type="scientific">Labrys monachus</name>
    <dbReference type="NCBI Taxonomy" id="217067"/>
    <lineage>
        <taxon>Bacteria</taxon>
        <taxon>Pseudomonadati</taxon>
        <taxon>Pseudomonadota</taxon>
        <taxon>Alphaproteobacteria</taxon>
        <taxon>Hyphomicrobiales</taxon>
        <taxon>Xanthobacteraceae</taxon>
        <taxon>Labrys</taxon>
    </lineage>
</organism>
<evidence type="ECO:0000313" key="4">
    <source>
        <dbReference type="EMBL" id="MDQ0392164.1"/>
    </source>
</evidence>
<dbReference type="EMBL" id="JAUSVK010000001">
    <property type="protein sequence ID" value="MDQ0392164.1"/>
    <property type="molecule type" value="Genomic_DNA"/>
</dbReference>
<dbReference type="Gene3D" id="3.40.50.720">
    <property type="entry name" value="NAD(P)-binding Rossmann-like Domain"/>
    <property type="match status" value="1"/>
</dbReference>
<feature type="domain" description="Gfo/Idh/MocA-like oxidoreductase N-terminal" evidence="2">
    <location>
        <begin position="5"/>
        <end position="122"/>
    </location>
</feature>
<dbReference type="SUPFAM" id="SSF51735">
    <property type="entry name" value="NAD(P)-binding Rossmann-fold domains"/>
    <property type="match status" value="1"/>
</dbReference>
<dbReference type="PANTHER" id="PTHR43818">
    <property type="entry name" value="BCDNA.GH03377"/>
    <property type="match status" value="1"/>
</dbReference>
<dbReference type="InterPro" id="IPR000683">
    <property type="entry name" value="Gfo/Idh/MocA-like_OxRdtase_N"/>
</dbReference>
<proteinExistence type="predicted"/>
<dbReference type="PANTHER" id="PTHR43818:SF11">
    <property type="entry name" value="BCDNA.GH03377"/>
    <property type="match status" value="1"/>
</dbReference>
<dbReference type="InterPro" id="IPR050463">
    <property type="entry name" value="Gfo/Idh/MocA_oxidrdct_glycsds"/>
</dbReference>
<protein>
    <submittedName>
        <fullName evidence="4">Dehydrogenase</fullName>
    </submittedName>
</protein>
<evidence type="ECO:0000313" key="5">
    <source>
        <dbReference type="Proteomes" id="UP001237448"/>
    </source>
</evidence>
<dbReference type="Proteomes" id="UP001237448">
    <property type="component" value="Unassembled WGS sequence"/>
</dbReference>
<dbReference type="Gene3D" id="3.30.360.10">
    <property type="entry name" value="Dihydrodipicolinate Reductase, domain 2"/>
    <property type="match status" value="1"/>
</dbReference>
<name>A0ABU0FC24_9HYPH</name>
<keyword evidence="5" id="KW-1185">Reference proteome</keyword>
<dbReference type="InterPro" id="IPR036291">
    <property type="entry name" value="NAD(P)-bd_dom_sf"/>
</dbReference>
<gene>
    <name evidence="4" type="ORF">J3R73_001956</name>
</gene>
<feature type="domain" description="GFO/IDH/MocA-like oxidoreductase" evidence="3">
    <location>
        <begin position="132"/>
        <end position="273"/>
    </location>
</feature>